<gene>
    <name evidence="1" type="ORF">DAPPPG734_23895</name>
</gene>
<organism evidence="1 2">
    <name type="scientific">Enterobacter agglomerans</name>
    <name type="common">Erwinia herbicola</name>
    <name type="synonym">Pantoea agglomerans</name>
    <dbReference type="NCBI Taxonomy" id="549"/>
    <lineage>
        <taxon>Bacteria</taxon>
        <taxon>Pseudomonadati</taxon>
        <taxon>Pseudomonadota</taxon>
        <taxon>Gammaproteobacteria</taxon>
        <taxon>Enterobacterales</taxon>
        <taxon>Erwiniaceae</taxon>
        <taxon>Pantoea</taxon>
        <taxon>Pantoea agglomerans group</taxon>
    </lineage>
</organism>
<sequence length="126" mass="14305">MVHDDTTPVPDSLLIRIKDGRQSSGNMLFRLEKFNTRPVPDAAIRPLAENFGYIPAFTDITIEQLATYIADVIRQVSPGMLHADVWTQTKAPVKNIPAVCRDRVMSEDEFKDWQMVNTFMKGKHTS</sequence>
<proteinExistence type="predicted"/>
<geneLocation type="plasmid" evidence="1 2">
    <name>P2</name>
</geneLocation>
<reference evidence="1" key="1">
    <citation type="submission" date="2022-05" db="EMBL/GenBank/DDBJ databases">
        <authorList>
            <person name="Pothier F. J."/>
        </authorList>
    </citation>
    <scope>NUCLEOTIDE SEQUENCE</scope>
    <source>
        <strain evidence="1">DAPP-PG734</strain>
        <plasmid evidence="1">P2</plasmid>
    </source>
</reference>
<keyword evidence="1" id="KW-0614">Plasmid</keyword>
<accession>A0AAN2FHA2</accession>
<protein>
    <submittedName>
        <fullName evidence="1">Uncharacterized protein</fullName>
    </submittedName>
</protein>
<evidence type="ECO:0000313" key="1">
    <source>
        <dbReference type="EMBL" id="CAH6375195.1"/>
    </source>
</evidence>
<name>A0AAN2FHA2_ENTAG</name>
<dbReference type="AlphaFoldDB" id="A0AAN2FHA2"/>
<dbReference type="RefSeq" id="WP_031590750.1">
    <property type="nucleotide sequence ID" value="NZ_JNVA01000006.1"/>
</dbReference>
<dbReference type="Proteomes" id="UP001158961">
    <property type="component" value="Plasmid P2"/>
</dbReference>
<evidence type="ECO:0000313" key="2">
    <source>
        <dbReference type="Proteomes" id="UP001158961"/>
    </source>
</evidence>
<dbReference type="EMBL" id="OW970317">
    <property type="protein sequence ID" value="CAH6375195.1"/>
    <property type="molecule type" value="Genomic_DNA"/>
</dbReference>